<keyword evidence="3" id="KW-1185">Reference proteome</keyword>
<evidence type="ECO:0000313" key="3">
    <source>
        <dbReference type="Proteomes" id="UP000289152"/>
    </source>
</evidence>
<accession>A0A4Q1BL22</accession>
<evidence type="ECO:0000256" key="1">
    <source>
        <dbReference type="SAM" id="MobiDB-lite"/>
    </source>
</evidence>
<dbReference type="EMBL" id="SDIL01000047">
    <property type="protein sequence ID" value="RXK38481.1"/>
    <property type="molecule type" value="Genomic_DNA"/>
</dbReference>
<dbReference type="AlphaFoldDB" id="A0A4Q1BL22"/>
<reference evidence="2 3" key="1">
    <citation type="submission" date="2016-06" db="EMBL/GenBank/DDBJ databases">
        <title>Evolution of pathogenesis and genome organization in the Tremellales.</title>
        <authorList>
            <person name="Cuomo C."/>
            <person name="Litvintseva A."/>
            <person name="Heitman J."/>
            <person name="Chen Y."/>
            <person name="Sun S."/>
            <person name="Springer D."/>
            <person name="Dromer F."/>
            <person name="Young S."/>
            <person name="Zeng Q."/>
            <person name="Chapman S."/>
            <person name="Gujja S."/>
            <person name="Saif S."/>
            <person name="Birren B."/>
        </authorList>
    </citation>
    <scope>NUCLEOTIDE SEQUENCE [LARGE SCALE GENOMIC DNA]</scope>
    <source>
        <strain evidence="2 3">ATCC 28783</strain>
    </source>
</reference>
<feature type="compositionally biased region" description="Polar residues" evidence="1">
    <location>
        <begin position="87"/>
        <end position="115"/>
    </location>
</feature>
<protein>
    <submittedName>
        <fullName evidence="2">Uncharacterized protein</fullName>
    </submittedName>
</protein>
<dbReference type="VEuPathDB" id="FungiDB:TREMEDRAFT_66131"/>
<evidence type="ECO:0000313" key="2">
    <source>
        <dbReference type="EMBL" id="RXK38481.1"/>
    </source>
</evidence>
<gene>
    <name evidence="2" type="ORF">M231_04246</name>
</gene>
<feature type="region of interest" description="Disordered" evidence="1">
    <location>
        <begin position="1"/>
        <end position="123"/>
    </location>
</feature>
<proteinExistence type="predicted"/>
<dbReference type="InParanoid" id="A0A4Q1BL22"/>
<name>A0A4Q1BL22_TREME</name>
<sequence>MYHSSTHHLPTPPTSHPTSPTSQPLSRLASSSFTSSDLDSDAPSPTSSEDVPESSDDNVNLDNSEKNEVTDLPNFDGPWTPPVSPKPTRTQPLPSSGRLESTNPTQHPHNVTQHPYSRPNIPRRSSQRAFLPMTPLHTNTALPLGQGILPKSQGLARAVLRNEVPHAGMGQKGLGKKDKIIVPTKAFRTTFELELTASEFARR</sequence>
<dbReference type="Proteomes" id="UP000289152">
    <property type="component" value="Unassembled WGS sequence"/>
</dbReference>
<dbReference type="OrthoDB" id="2595958at2759"/>
<organism evidence="2 3">
    <name type="scientific">Tremella mesenterica</name>
    <name type="common">Jelly fungus</name>
    <dbReference type="NCBI Taxonomy" id="5217"/>
    <lineage>
        <taxon>Eukaryota</taxon>
        <taxon>Fungi</taxon>
        <taxon>Dikarya</taxon>
        <taxon>Basidiomycota</taxon>
        <taxon>Agaricomycotina</taxon>
        <taxon>Tremellomycetes</taxon>
        <taxon>Tremellales</taxon>
        <taxon>Tremellaceae</taxon>
        <taxon>Tremella</taxon>
    </lineage>
</organism>
<feature type="compositionally biased region" description="Low complexity" evidence="1">
    <location>
        <begin position="16"/>
        <end position="37"/>
    </location>
</feature>
<comment type="caution">
    <text evidence="2">The sequence shown here is derived from an EMBL/GenBank/DDBJ whole genome shotgun (WGS) entry which is preliminary data.</text>
</comment>